<reference evidence="1" key="2">
    <citation type="submission" date="2022-06" db="UniProtKB">
        <authorList>
            <consortium name="EnsemblMetazoa"/>
        </authorList>
    </citation>
    <scope>IDENTIFICATION</scope>
</reference>
<proteinExistence type="predicted"/>
<dbReference type="OrthoDB" id="6586540at2759"/>
<evidence type="ECO:0000313" key="2">
    <source>
        <dbReference type="Proteomes" id="UP000007819"/>
    </source>
</evidence>
<keyword evidence="2" id="KW-1185">Reference proteome</keyword>
<evidence type="ECO:0000313" key="1">
    <source>
        <dbReference type="EnsemblMetazoa" id="XP_029347662.1"/>
    </source>
</evidence>
<dbReference type="EnsemblMetazoa" id="XM_029491802.1">
    <property type="protein sequence ID" value="XP_029347662.1"/>
    <property type="gene ID" value="LOC107882231"/>
</dbReference>
<reference evidence="2" key="1">
    <citation type="submission" date="2010-06" db="EMBL/GenBank/DDBJ databases">
        <authorList>
            <person name="Jiang H."/>
            <person name="Abraham K."/>
            <person name="Ali S."/>
            <person name="Alsbrooks S.L."/>
            <person name="Anim B.N."/>
            <person name="Anosike U.S."/>
            <person name="Attaway T."/>
            <person name="Bandaranaike D.P."/>
            <person name="Battles P.K."/>
            <person name="Bell S.N."/>
            <person name="Bell A.V."/>
            <person name="Beltran B."/>
            <person name="Bickham C."/>
            <person name="Bustamante Y."/>
            <person name="Caleb T."/>
            <person name="Canada A."/>
            <person name="Cardenas V."/>
            <person name="Carter K."/>
            <person name="Chacko J."/>
            <person name="Chandrabose M.N."/>
            <person name="Chavez D."/>
            <person name="Chavez A."/>
            <person name="Chen L."/>
            <person name="Chu H.-S."/>
            <person name="Claassen K.J."/>
            <person name="Cockrell R."/>
            <person name="Collins M."/>
            <person name="Cooper J.A."/>
            <person name="Cree A."/>
            <person name="Curry S.M."/>
            <person name="Da Y."/>
            <person name="Dao M.D."/>
            <person name="Das B."/>
            <person name="Davila M.-L."/>
            <person name="Davy-Carroll L."/>
            <person name="Denson S."/>
            <person name="Dinh H."/>
            <person name="Ebong V.E."/>
            <person name="Edwards J.R."/>
            <person name="Egan A."/>
            <person name="El-Daye J."/>
            <person name="Escobedo L."/>
            <person name="Fernandez S."/>
            <person name="Fernando P.R."/>
            <person name="Flagg N."/>
            <person name="Forbes L.D."/>
            <person name="Fowler R.G."/>
            <person name="Fu Q."/>
            <person name="Gabisi R.A."/>
            <person name="Ganer J."/>
            <person name="Garbino Pronczuk A."/>
            <person name="Garcia R.M."/>
            <person name="Garner T."/>
            <person name="Garrett T.E."/>
            <person name="Gonzalez D.A."/>
            <person name="Hamid H."/>
            <person name="Hawkins E.S."/>
            <person name="Hirani K."/>
            <person name="Hogues M.E."/>
            <person name="Hollins B."/>
            <person name="Hsiao C.-H."/>
            <person name="Jabil R."/>
            <person name="James M.L."/>
            <person name="Jhangiani S.N."/>
            <person name="Johnson B."/>
            <person name="Johnson Q."/>
            <person name="Joshi V."/>
            <person name="Kalu J.B."/>
            <person name="Kam C."/>
            <person name="Kashfia A."/>
            <person name="Keebler J."/>
            <person name="Kisamo H."/>
            <person name="Kovar C.L."/>
            <person name="Lago L.A."/>
            <person name="Lai C.-Y."/>
            <person name="Laidlaw J."/>
            <person name="Lara F."/>
            <person name="Le T.-K."/>
            <person name="Lee S.L."/>
            <person name="Legall F.H."/>
            <person name="Lemon S.J."/>
            <person name="Lewis L.R."/>
            <person name="Li B."/>
            <person name="Liu Y."/>
            <person name="Liu Y.-S."/>
            <person name="Lopez J."/>
            <person name="Lozado R.J."/>
            <person name="Lu J."/>
            <person name="Madu R.C."/>
            <person name="Maheshwari M."/>
            <person name="Maheshwari R."/>
            <person name="Malloy K."/>
            <person name="Martinez E."/>
            <person name="Mathew T."/>
            <person name="Mercado I.C."/>
            <person name="Mercado C."/>
            <person name="Meyer B."/>
            <person name="Montgomery K."/>
            <person name="Morgan M.B."/>
            <person name="Munidasa M."/>
            <person name="Nazareth L.V."/>
            <person name="Nelson J."/>
            <person name="Ng B.M."/>
            <person name="Nguyen N.B."/>
            <person name="Nguyen P.Q."/>
            <person name="Nguyen T."/>
            <person name="Obregon M."/>
            <person name="Okwuonu G.O."/>
            <person name="Onwere C.G."/>
            <person name="Orozco G."/>
            <person name="Parra A."/>
            <person name="Patel S."/>
            <person name="Patil S."/>
            <person name="Perez A."/>
            <person name="Perez Y."/>
            <person name="Pham C."/>
            <person name="Primus E.L."/>
            <person name="Pu L.-L."/>
            <person name="Puazo M."/>
            <person name="Qin X."/>
            <person name="Quiroz J.B."/>
            <person name="Reese J."/>
            <person name="Richards S."/>
            <person name="Rives C.M."/>
            <person name="Robberts R."/>
            <person name="Ruiz S.J."/>
            <person name="Ruiz M.J."/>
            <person name="Santibanez J."/>
            <person name="Schneider B.W."/>
            <person name="Sisson I."/>
            <person name="Smith M."/>
            <person name="Sodergren E."/>
            <person name="Song X.-Z."/>
            <person name="Song B.B."/>
            <person name="Summersgill H."/>
            <person name="Thelus R."/>
            <person name="Thornton R.D."/>
            <person name="Trejos Z.Y."/>
            <person name="Usmani K."/>
            <person name="Vattathil S."/>
            <person name="Villasana D."/>
            <person name="Walker D.L."/>
            <person name="Wang S."/>
            <person name="Wang K."/>
            <person name="White C.S."/>
            <person name="Williams A.C."/>
            <person name="Williamson J."/>
            <person name="Wilson K."/>
            <person name="Woghiren I.O."/>
            <person name="Woodworth J.R."/>
            <person name="Worley K.C."/>
            <person name="Wright R.A."/>
            <person name="Wu W."/>
            <person name="Young L."/>
            <person name="Zhang L."/>
            <person name="Zhang J."/>
            <person name="Zhu Y."/>
            <person name="Muzny D.M."/>
            <person name="Weinstock G."/>
            <person name="Gibbs R.A."/>
        </authorList>
    </citation>
    <scope>NUCLEOTIDE SEQUENCE [LARGE SCALE GENOMIC DNA]</scope>
    <source>
        <strain evidence="2">LSR1</strain>
    </source>
</reference>
<dbReference type="InterPro" id="IPR031934">
    <property type="entry name" value="DUF4769"/>
</dbReference>
<dbReference type="Proteomes" id="UP000007819">
    <property type="component" value="Chromosome X"/>
</dbReference>
<dbReference type="Pfam" id="PF15992">
    <property type="entry name" value="DUF4769"/>
    <property type="match status" value="1"/>
</dbReference>
<dbReference type="PANTHER" id="PTHR31025">
    <property type="entry name" value="SI:CH211-196P9.1-RELATED"/>
    <property type="match status" value="1"/>
</dbReference>
<dbReference type="AlphaFoldDB" id="A0A8R2NW48"/>
<dbReference type="KEGG" id="api:107882231"/>
<sequence length="574" mass="66226">MNCGNDTENDMFGNYVSDDNMQNIDNPEYTELQNVVNSIFTISPCKTSSVNQPVNGIVLEPSYDETIYLSLKEKSEVKDLLEEWKMGYLLQTCVAECVDVEALKYINSKQIAQLLHKYPLGKRIKFEHYVKQWRKNSIHKDVRNESTSRKRSISISSISSTSSPSTSSEPIQSFLLHDILTKSVQGALITDYYRTNKNLNETCRNLLVDLIVSSLIDKQMSMSICLADRIATEIIGTFTTELKEVYFIRDLTNKCPKGKLYSKYFNKIRSLRSHGLVSQLPKDNKNVEKQTRVCAELDSEITVEDDAEVATLLSSLKHEDLSWPDIEVIWKKTTGYRLQHLKATHFSAVDIQKTWPQYTKPLGYKLIDIDFKRLYGKNVSDLLTTFDASYNKLFQIYNERIKDVNSKKLLEELKNDINASESSKHCVIIYLMHALFLPTSKKSSIDSDGKKCLIKFSIKDSQNSFIMVSNTAIGMEEMLKLRKSNNNPIQPCLLIVGTILNPTQILVYFDDVKYKFFSIIKALDICFKIFHVFNIEYPLESQNVWLFIQRYFYDVKLKFDKPCPLVYQIISELK</sequence>
<organism evidence="1 2">
    <name type="scientific">Acyrthosiphon pisum</name>
    <name type="common">Pea aphid</name>
    <dbReference type="NCBI Taxonomy" id="7029"/>
    <lineage>
        <taxon>Eukaryota</taxon>
        <taxon>Metazoa</taxon>
        <taxon>Ecdysozoa</taxon>
        <taxon>Arthropoda</taxon>
        <taxon>Hexapoda</taxon>
        <taxon>Insecta</taxon>
        <taxon>Pterygota</taxon>
        <taxon>Neoptera</taxon>
        <taxon>Paraneoptera</taxon>
        <taxon>Hemiptera</taxon>
        <taxon>Sternorrhyncha</taxon>
        <taxon>Aphidomorpha</taxon>
        <taxon>Aphidoidea</taxon>
        <taxon>Aphididae</taxon>
        <taxon>Macrosiphini</taxon>
        <taxon>Acyrthosiphon</taxon>
    </lineage>
</organism>
<protein>
    <submittedName>
        <fullName evidence="1">Uncharacterized protein</fullName>
    </submittedName>
</protein>
<dbReference type="GeneID" id="107882231"/>
<dbReference type="PANTHER" id="PTHR31025:SF9">
    <property type="entry name" value="SI:DKEY-286J15.1"/>
    <property type="match status" value="1"/>
</dbReference>
<dbReference type="RefSeq" id="XP_029347662.1">
    <property type="nucleotide sequence ID" value="XM_029491802.1"/>
</dbReference>
<accession>A0A8R2NW48</accession>
<name>A0A8R2NW48_ACYPI</name>